<proteinExistence type="predicted"/>
<feature type="compositionally biased region" description="Polar residues" evidence="1">
    <location>
        <begin position="271"/>
        <end position="282"/>
    </location>
</feature>
<protein>
    <recommendedName>
        <fullName evidence="4">FAR1 domain-containing protein</fullName>
    </recommendedName>
</protein>
<keyword evidence="3" id="KW-1185">Reference proteome</keyword>
<feature type="compositionally biased region" description="Basic and acidic residues" evidence="1">
    <location>
        <begin position="211"/>
        <end position="228"/>
    </location>
</feature>
<dbReference type="Proteomes" id="UP000241546">
    <property type="component" value="Unassembled WGS sequence"/>
</dbReference>
<feature type="compositionally biased region" description="Acidic residues" evidence="1">
    <location>
        <begin position="126"/>
        <end position="139"/>
    </location>
</feature>
<accession>A0A2T4BC14</accession>
<evidence type="ECO:0008006" key="4">
    <source>
        <dbReference type="Google" id="ProtNLM"/>
    </source>
</evidence>
<evidence type="ECO:0000313" key="3">
    <source>
        <dbReference type="Proteomes" id="UP000241546"/>
    </source>
</evidence>
<evidence type="ECO:0000256" key="1">
    <source>
        <dbReference type="SAM" id="MobiDB-lite"/>
    </source>
</evidence>
<sequence>MFGILEAVAVPHAGVFSTYEELIKDLNGRMEKEGYKIVKARSHRSRMGGADIPGNDIVRCDLVCDRGGRPYKCMATKHKTTTKKTDCPWKAKAVNRKSIGGWVLTISCDQHNHAPGTPEPPTPTEMSEDEENDLGELPDIDNGPRPDAQTATAIQLAGISDATLRLTGDTFHQLKSDYRKMSQPDRLNALAQFQMQIAAIYAVQNEDWQRQRRQEAQDKRHSLVDKSRRQLSAQKQRARRRGRPDEQSQQQQQQQQQQHQQNMEQQAVHHQLQQEAQNSHLQPLTHFQLPQNPTQSPVPIPGGMPTNMAFPQFGGTPKRMRGHRPAMASQQDV</sequence>
<organism evidence="2 3">
    <name type="scientific">Trichoderma citrinoviride</name>
    <dbReference type="NCBI Taxonomy" id="58853"/>
    <lineage>
        <taxon>Eukaryota</taxon>
        <taxon>Fungi</taxon>
        <taxon>Dikarya</taxon>
        <taxon>Ascomycota</taxon>
        <taxon>Pezizomycotina</taxon>
        <taxon>Sordariomycetes</taxon>
        <taxon>Hypocreomycetidae</taxon>
        <taxon>Hypocreales</taxon>
        <taxon>Hypocreaceae</taxon>
        <taxon>Trichoderma</taxon>
    </lineage>
</organism>
<evidence type="ECO:0000313" key="2">
    <source>
        <dbReference type="EMBL" id="PTB66870.1"/>
    </source>
</evidence>
<feature type="region of interest" description="Disordered" evidence="1">
    <location>
        <begin position="110"/>
        <end position="148"/>
    </location>
</feature>
<dbReference type="EMBL" id="KZ680212">
    <property type="protein sequence ID" value="PTB66870.1"/>
    <property type="molecule type" value="Genomic_DNA"/>
</dbReference>
<dbReference type="OrthoDB" id="366390at2759"/>
<dbReference type="RefSeq" id="XP_024750190.1">
    <property type="nucleotide sequence ID" value="XM_024895175.1"/>
</dbReference>
<name>A0A2T4BC14_9HYPO</name>
<feature type="region of interest" description="Disordered" evidence="1">
    <location>
        <begin position="211"/>
        <end position="333"/>
    </location>
</feature>
<gene>
    <name evidence="2" type="ORF">BBK36DRAFT_1168390</name>
</gene>
<feature type="compositionally biased region" description="Low complexity" evidence="1">
    <location>
        <begin position="247"/>
        <end position="266"/>
    </location>
</feature>
<dbReference type="AlphaFoldDB" id="A0A2T4BC14"/>
<reference evidence="3" key="1">
    <citation type="submission" date="2016-07" db="EMBL/GenBank/DDBJ databases">
        <title>Multiple horizontal gene transfer events from other fungi enriched the ability of initially mycotrophic Trichoderma (Ascomycota) to feed on dead plant biomass.</title>
        <authorList>
            <consortium name="DOE Joint Genome Institute"/>
            <person name="Atanasova L."/>
            <person name="Chenthamara K."/>
            <person name="Zhang J."/>
            <person name="Grujic M."/>
            <person name="Henrissat B."/>
            <person name="Kuo A."/>
            <person name="Aerts A."/>
            <person name="Salamov A."/>
            <person name="Lipzen A."/>
            <person name="Labutti K."/>
            <person name="Barry K."/>
            <person name="Miao Y."/>
            <person name="Rahimi M.J."/>
            <person name="Shen Q."/>
            <person name="Grigoriev I.V."/>
            <person name="Kubicek C.P."/>
            <person name="Druzhinina I.S."/>
        </authorList>
    </citation>
    <scope>NUCLEOTIDE SEQUENCE [LARGE SCALE GENOMIC DNA]</scope>
    <source>
        <strain evidence="3">TUCIM 6016</strain>
    </source>
</reference>
<dbReference type="GeneID" id="36603293"/>